<evidence type="ECO:0000313" key="2">
    <source>
        <dbReference type="EMBL" id="EAA33830.1"/>
    </source>
</evidence>
<name>Q7SBN4_NEUCR</name>
<proteinExistence type="predicted"/>
<organism evidence="2 3">
    <name type="scientific">Neurospora crassa (strain ATCC 24698 / 74-OR23-1A / CBS 708.71 / DSM 1257 / FGSC 987)</name>
    <dbReference type="NCBI Taxonomy" id="367110"/>
    <lineage>
        <taxon>Eukaryota</taxon>
        <taxon>Fungi</taxon>
        <taxon>Dikarya</taxon>
        <taxon>Ascomycota</taxon>
        <taxon>Pezizomycotina</taxon>
        <taxon>Sordariomycetes</taxon>
        <taxon>Sordariomycetidae</taxon>
        <taxon>Sordariales</taxon>
        <taxon>Sordariaceae</taxon>
        <taxon>Neurospora</taxon>
    </lineage>
</organism>
<dbReference type="EMBL" id="CM002238">
    <property type="protein sequence ID" value="EAA33830.1"/>
    <property type="molecule type" value="Genomic_DNA"/>
</dbReference>
<feature type="region of interest" description="Disordered" evidence="1">
    <location>
        <begin position="139"/>
        <end position="160"/>
    </location>
</feature>
<dbReference type="OMA" id="ENIPGSW"/>
<dbReference type="RefSeq" id="XP_963066.1">
    <property type="nucleotide sequence ID" value="XM_957973.2"/>
</dbReference>
<protein>
    <submittedName>
        <fullName evidence="2">Uncharacterized protein</fullName>
    </submittedName>
</protein>
<dbReference type="PaxDb" id="5141-EFNCRP00000007646"/>
<dbReference type="GeneID" id="3879215"/>
<dbReference type="KEGG" id="ncr:NCU05704"/>
<accession>Q7SBN4</accession>
<gene>
    <name evidence="2" type="ORF">NCU05704</name>
</gene>
<dbReference type="Proteomes" id="UP000001805">
    <property type="component" value="Chromosome 3, Linkage Group III"/>
</dbReference>
<evidence type="ECO:0000256" key="1">
    <source>
        <dbReference type="SAM" id="MobiDB-lite"/>
    </source>
</evidence>
<dbReference type="InParanoid" id="Q7SBN4"/>
<dbReference type="HOGENOM" id="CLU_1058033_0_0_1"/>
<evidence type="ECO:0000313" key="3">
    <source>
        <dbReference type="Proteomes" id="UP000001805"/>
    </source>
</evidence>
<dbReference type="VEuPathDB" id="FungiDB:NCU05704"/>
<dbReference type="AlphaFoldDB" id="Q7SBN4"/>
<sequence length="286" mass="32046">MLGPSQPRAADKWNEKVGSFRAQMMSSILVGFILFPDAVPCCCLRSPALNGIRHGPTPLPNSRLQERFGVKCASLLVVDSPMGILLLKMVWAFSTLLLRPFDLHVRISNPEVDLSNGPLNPGPLAAEWRGIHTGPETATRKWEPVEGPDPTAARRCSCKSSPPDMGNGDIAQHHSQPDPRVWFDGVFLEAFEEHLGVMMENIPGSWTVTRASHYNKSTATMCNWEQTKFEACKHTETKRMAYSCAIYTRHTYGECKFDPKKSKVFTVISYGYCKECSEMFNKYVNL</sequence>
<keyword evidence="3" id="KW-1185">Reference proteome</keyword>
<reference evidence="2 3" key="1">
    <citation type="journal article" date="2003" name="Nature">
        <title>The genome sequence of the filamentous fungus Neurospora crassa.</title>
        <authorList>
            <person name="Galagan J.E."/>
            <person name="Calvo S.E."/>
            <person name="Borkovich K.A."/>
            <person name="Selker E.U."/>
            <person name="Read N.D."/>
            <person name="Jaffe D."/>
            <person name="FitzHugh W."/>
            <person name="Ma L.J."/>
            <person name="Smirnov S."/>
            <person name="Purcell S."/>
            <person name="Rehman B."/>
            <person name="Elkins T."/>
            <person name="Engels R."/>
            <person name="Wang S."/>
            <person name="Nielsen C.B."/>
            <person name="Butler J."/>
            <person name="Endrizzi M."/>
            <person name="Qui D."/>
            <person name="Ianakiev P."/>
            <person name="Bell-Pedersen D."/>
            <person name="Nelson M.A."/>
            <person name="Werner-Washburne M."/>
            <person name="Selitrennikoff C.P."/>
            <person name="Kinsey J.A."/>
            <person name="Braun E.L."/>
            <person name="Zelter A."/>
            <person name="Schulte U."/>
            <person name="Kothe G.O."/>
            <person name="Jedd G."/>
            <person name="Mewes W."/>
            <person name="Staben C."/>
            <person name="Marcotte E."/>
            <person name="Greenberg D."/>
            <person name="Roy A."/>
            <person name="Foley K."/>
            <person name="Naylor J."/>
            <person name="Stange-Thomann N."/>
            <person name="Barrett R."/>
            <person name="Gnerre S."/>
            <person name="Kamal M."/>
            <person name="Kamvysselis M."/>
            <person name="Mauceli E."/>
            <person name="Bielke C."/>
            <person name="Rudd S."/>
            <person name="Frishman D."/>
            <person name="Krystofova S."/>
            <person name="Rasmussen C."/>
            <person name="Metzenberg R.L."/>
            <person name="Perkins D.D."/>
            <person name="Kroken S."/>
            <person name="Cogoni C."/>
            <person name="Macino G."/>
            <person name="Catcheside D."/>
            <person name="Li W."/>
            <person name="Pratt R.J."/>
            <person name="Osmani S.A."/>
            <person name="DeSouza C.P."/>
            <person name="Glass L."/>
            <person name="Orbach M.J."/>
            <person name="Berglund J.A."/>
            <person name="Voelker R."/>
            <person name="Yarden O."/>
            <person name="Plamann M."/>
            <person name="Seiler S."/>
            <person name="Dunlap J."/>
            <person name="Radford A."/>
            <person name="Aramayo R."/>
            <person name="Natvig D.O."/>
            <person name="Alex L.A."/>
            <person name="Mannhaupt G."/>
            <person name="Ebbole D.J."/>
            <person name="Freitag M."/>
            <person name="Paulsen I."/>
            <person name="Sachs M.S."/>
            <person name="Lander E.S."/>
            <person name="Nusbaum C."/>
            <person name="Birren B."/>
        </authorList>
    </citation>
    <scope>NUCLEOTIDE SEQUENCE [LARGE SCALE GENOMIC DNA]</scope>
    <source>
        <strain evidence="3">ATCC 24698 / 74-OR23-1A / CBS 708.71 / DSM 1257 / FGSC 987</strain>
    </source>
</reference>
<dbReference type="OrthoDB" id="4555905at2759"/>